<gene>
    <name evidence="1" type="ORF">QTG54_014111</name>
</gene>
<reference evidence="1" key="1">
    <citation type="submission" date="2023-06" db="EMBL/GenBank/DDBJ databases">
        <title>Survivors Of The Sea: Transcriptome response of Skeletonema marinoi to long-term dormancy.</title>
        <authorList>
            <person name="Pinder M.I.M."/>
            <person name="Kourtchenko O."/>
            <person name="Robertson E.K."/>
            <person name="Larsson T."/>
            <person name="Maumus F."/>
            <person name="Osuna-Cruz C.M."/>
            <person name="Vancaester E."/>
            <person name="Stenow R."/>
            <person name="Vandepoele K."/>
            <person name="Ploug H."/>
            <person name="Bruchert V."/>
            <person name="Godhe A."/>
            <person name="Topel M."/>
        </authorList>
    </citation>
    <scope>NUCLEOTIDE SEQUENCE</scope>
    <source>
        <strain evidence="1">R05AC</strain>
    </source>
</reference>
<keyword evidence="2" id="KW-1185">Reference proteome</keyword>
<comment type="caution">
    <text evidence="1">The sequence shown here is derived from an EMBL/GenBank/DDBJ whole genome shotgun (WGS) entry which is preliminary data.</text>
</comment>
<evidence type="ECO:0000313" key="1">
    <source>
        <dbReference type="EMBL" id="KAK1735045.1"/>
    </source>
</evidence>
<sequence>MDVFVVCADKIKGCGSKFYSKQAMMCGNYIESQYYNPKTGTKDGKIVVSDDVCAICHVQDDIVSPDKKMVLELNLGGKTPLPICRGCFDGDQCV</sequence>
<dbReference type="AlphaFoldDB" id="A0AAD9D6U4"/>
<name>A0AAD9D6U4_9STRA</name>
<dbReference type="Proteomes" id="UP001224775">
    <property type="component" value="Unassembled WGS sequence"/>
</dbReference>
<organism evidence="1 2">
    <name type="scientific">Skeletonema marinoi</name>
    <dbReference type="NCBI Taxonomy" id="267567"/>
    <lineage>
        <taxon>Eukaryota</taxon>
        <taxon>Sar</taxon>
        <taxon>Stramenopiles</taxon>
        <taxon>Ochrophyta</taxon>
        <taxon>Bacillariophyta</taxon>
        <taxon>Coscinodiscophyceae</taxon>
        <taxon>Thalassiosirophycidae</taxon>
        <taxon>Thalassiosirales</taxon>
        <taxon>Skeletonemataceae</taxon>
        <taxon>Skeletonema</taxon>
        <taxon>Skeletonema marinoi-dohrnii complex</taxon>
    </lineage>
</organism>
<dbReference type="EMBL" id="JATAAI010000035">
    <property type="protein sequence ID" value="KAK1735045.1"/>
    <property type="molecule type" value="Genomic_DNA"/>
</dbReference>
<accession>A0AAD9D6U4</accession>
<proteinExistence type="predicted"/>
<evidence type="ECO:0000313" key="2">
    <source>
        <dbReference type="Proteomes" id="UP001224775"/>
    </source>
</evidence>
<protein>
    <submittedName>
        <fullName evidence="1">Uncharacterized protein</fullName>
    </submittedName>
</protein>